<reference evidence="1 2" key="1">
    <citation type="journal article" date="2021" name="Plant Biotechnol. J.">
        <title>Multi-omics assisted identification of the key and species-specific regulatory components of drought-tolerant mechanisms in Gossypium stocksii.</title>
        <authorList>
            <person name="Yu D."/>
            <person name="Ke L."/>
            <person name="Zhang D."/>
            <person name="Wu Y."/>
            <person name="Sun Y."/>
            <person name="Mei J."/>
            <person name="Sun J."/>
            <person name="Sun Y."/>
        </authorList>
    </citation>
    <scope>NUCLEOTIDE SEQUENCE [LARGE SCALE GENOMIC DNA]</scope>
    <source>
        <strain evidence="2">cv. E1</strain>
        <tissue evidence="1">Leaf</tissue>
    </source>
</reference>
<organism evidence="1 2">
    <name type="scientific">Gossypium stocksii</name>
    <dbReference type="NCBI Taxonomy" id="47602"/>
    <lineage>
        <taxon>Eukaryota</taxon>
        <taxon>Viridiplantae</taxon>
        <taxon>Streptophyta</taxon>
        <taxon>Embryophyta</taxon>
        <taxon>Tracheophyta</taxon>
        <taxon>Spermatophyta</taxon>
        <taxon>Magnoliopsida</taxon>
        <taxon>eudicotyledons</taxon>
        <taxon>Gunneridae</taxon>
        <taxon>Pentapetalae</taxon>
        <taxon>rosids</taxon>
        <taxon>malvids</taxon>
        <taxon>Malvales</taxon>
        <taxon>Malvaceae</taxon>
        <taxon>Malvoideae</taxon>
        <taxon>Gossypium</taxon>
    </lineage>
</organism>
<keyword evidence="2" id="KW-1185">Reference proteome</keyword>
<proteinExistence type="predicted"/>
<protein>
    <recommendedName>
        <fullName evidence="3">Reverse transcriptase</fullName>
    </recommendedName>
</protein>
<dbReference type="OrthoDB" id="1937198at2759"/>
<evidence type="ECO:0000313" key="1">
    <source>
        <dbReference type="EMBL" id="KAH1033131.1"/>
    </source>
</evidence>
<comment type="caution">
    <text evidence="1">The sequence shown here is derived from an EMBL/GenBank/DDBJ whole genome shotgun (WGS) entry which is preliminary data.</text>
</comment>
<evidence type="ECO:0008006" key="3">
    <source>
        <dbReference type="Google" id="ProtNLM"/>
    </source>
</evidence>
<dbReference type="Proteomes" id="UP000828251">
    <property type="component" value="Unassembled WGS sequence"/>
</dbReference>
<gene>
    <name evidence="1" type="ORF">J1N35_045305</name>
</gene>
<dbReference type="PANTHER" id="PTHR46890">
    <property type="entry name" value="NON-LTR RETROLELEMENT REVERSE TRANSCRIPTASE-LIKE PROTEIN-RELATED"/>
    <property type="match status" value="1"/>
</dbReference>
<accession>A0A9D3UAR3</accession>
<dbReference type="InterPro" id="IPR052343">
    <property type="entry name" value="Retrotransposon-Effector_Assoc"/>
</dbReference>
<name>A0A9D3UAR3_9ROSI</name>
<evidence type="ECO:0000313" key="2">
    <source>
        <dbReference type="Proteomes" id="UP000828251"/>
    </source>
</evidence>
<dbReference type="AlphaFoldDB" id="A0A9D3UAR3"/>
<sequence>MDGPTSERSTSLLKNAWDKLGHLYDVEEKYLALRARVIYKIVSKTLANQLKDVLSLYISQNQSAFVPNWMIHDNVLVAHVLMHYLRSSKNGPNKGCVVKLDMGNTYNRVEWSFLEKNKQSEVEAFTKILETFERMSGKSINLEKSMFYFSPNTPVSQRATLSSLLKMKVVTNLDDYLGLPIPIGKKKSAAFQSILDRTANKINSWLKRLLSNGRQVWRLINYKGTLCFKVLSIKYFPEGDVLHRKQIDKSSFTWQIIAKSASLLYEGFDWNMGIGSKIEIWHDN</sequence>
<dbReference type="PANTHER" id="PTHR46890:SF48">
    <property type="entry name" value="RNA-DIRECTED DNA POLYMERASE"/>
    <property type="match status" value="1"/>
</dbReference>
<dbReference type="EMBL" id="JAIQCV010000013">
    <property type="protein sequence ID" value="KAH1033131.1"/>
    <property type="molecule type" value="Genomic_DNA"/>
</dbReference>